<organism evidence="1 2">
    <name type="scientific">Nostocoides vanveenii</name>
    <dbReference type="NCBI Taxonomy" id="330835"/>
    <lineage>
        <taxon>Bacteria</taxon>
        <taxon>Bacillati</taxon>
        <taxon>Actinomycetota</taxon>
        <taxon>Actinomycetes</taxon>
        <taxon>Micrococcales</taxon>
        <taxon>Intrasporangiaceae</taxon>
        <taxon>Nostocoides</taxon>
    </lineage>
</organism>
<dbReference type="InterPro" id="IPR014718">
    <property type="entry name" value="GH-type_carb-bd"/>
</dbReference>
<dbReference type="InterPro" id="IPR011013">
    <property type="entry name" value="Gal_mutarotase_sf_dom"/>
</dbReference>
<comment type="caution">
    <text evidence="1">The sequence shown here is derived from an EMBL/GenBank/DDBJ whole genome shotgun (WGS) entry which is preliminary data.</text>
</comment>
<dbReference type="RefSeq" id="WP_344064242.1">
    <property type="nucleotide sequence ID" value="NZ_BAAAPN010000035.1"/>
</dbReference>
<dbReference type="InterPro" id="IPR037480">
    <property type="entry name" value="YihR-like"/>
</dbReference>
<evidence type="ECO:0000313" key="2">
    <source>
        <dbReference type="Proteomes" id="UP001501475"/>
    </source>
</evidence>
<dbReference type="PANTHER" id="PTHR10091">
    <property type="entry name" value="ALDOSE-1-EPIMERASE"/>
    <property type="match status" value="1"/>
</dbReference>
<evidence type="ECO:0000313" key="1">
    <source>
        <dbReference type="EMBL" id="GAA1756116.1"/>
    </source>
</evidence>
<name>A0ABN2KH71_9MICO</name>
<dbReference type="PANTHER" id="PTHR10091:SF0">
    <property type="entry name" value="GALACTOSE MUTAROTASE"/>
    <property type="match status" value="1"/>
</dbReference>
<dbReference type="EMBL" id="BAAAPN010000035">
    <property type="protein sequence ID" value="GAA1756116.1"/>
    <property type="molecule type" value="Genomic_DNA"/>
</dbReference>
<dbReference type="Proteomes" id="UP001501475">
    <property type="component" value="Unassembled WGS sequence"/>
</dbReference>
<dbReference type="InterPro" id="IPR008183">
    <property type="entry name" value="Aldose_1/G6P_1-epimerase"/>
</dbReference>
<dbReference type="SUPFAM" id="SSF74650">
    <property type="entry name" value="Galactose mutarotase-like"/>
    <property type="match status" value="1"/>
</dbReference>
<reference evidence="1 2" key="1">
    <citation type="journal article" date="2019" name="Int. J. Syst. Evol. Microbiol.">
        <title>The Global Catalogue of Microorganisms (GCM) 10K type strain sequencing project: providing services to taxonomists for standard genome sequencing and annotation.</title>
        <authorList>
            <consortium name="The Broad Institute Genomics Platform"/>
            <consortium name="The Broad Institute Genome Sequencing Center for Infectious Disease"/>
            <person name="Wu L."/>
            <person name="Ma J."/>
        </authorList>
    </citation>
    <scope>NUCLEOTIDE SEQUENCE [LARGE SCALE GENOMIC DNA]</scope>
    <source>
        <strain evidence="1 2">JCM 15591</strain>
    </source>
</reference>
<protein>
    <submittedName>
        <fullName evidence="1">Aldose 1-epimerase family protein</fullName>
    </submittedName>
</protein>
<dbReference type="CDD" id="cd09022">
    <property type="entry name" value="Aldose_epim_Ec_YihR"/>
    <property type="match status" value="1"/>
</dbReference>
<accession>A0ABN2KH71</accession>
<dbReference type="Pfam" id="PF01263">
    <property type="entry name" value="Aldose_epim"/>
    <property type="match status" value="1"/>
</dbReference>
<dbReference type="Gene3D" id="2.70.98.10">
    <property type="match status" value="1"/>
</dbReference>
<gene>
    <name evidence="1" type="ORF">GCM10009810_14830</name>
</gene>
<proteinExistence type="predicted"/>
<keyword evidence="2" id="KW-1185">Reference proteome</keyword>
<sequence length="309" mass="33317">MTAPSPSGAQWLISHGDQRAIVVEVGGGLRTYDVGEIPVVAGYVTEQMCAHGRGQVLLPWPNRIRDGRYHLGGADQQLPISEVARHNASHGLVRWVNWELVAQTADSVEVRYRLHPQPGWPWYLDLGLVYRLGPEGLTVRVHAHNPGEEPVPFGFAAHPYVATGGAAPGDVTLTLPAESYLTVDPERLLPVASVPVEGTAYDFRTGGALGAVGLDTAYTDFARDGERWRITVDGVPAGRVEVWGSQELPWAQVFDEKVTLPLDGPYPPGIAIEPMSCPADAFNSGTDLAWIAPGSSWAAEWGITAHLRA</sequence>